<dbReference type="GO" id="GO:0003723">
    <property type="term" value="F:RNA binding"/>
    <property type="evidence" value="ECO:0007669"/>
    <property type="project" value="UniProtKB-UniRule"/>
</dbReference>
<evidence type="ECO:0000313" key="6">
    <source>
        <dbReference type="Proteomes" id="UP000657918"/>
    </source>
</evidence>
<reference evidence="5 6" key="1">
    <citation type="submission" date="2020-10" db="EMBL/GenBank/DDBJ databases">
        <title>Plant Genome Project.</title>
        <authorList>
            <person name="Zhang R.-G."/>
        </authorList>
    </citation>
    <scope>NUCLEOTIDE SEQUENCE [LARGE SCALE GENOMIC DNA]</scope>
    <source>
        <strain evidence="5">FAFU-HL-1</strain>
        <tissue evidence="5">Leaf</tissue>
    </source>
</reference>
<evidence type="ECO:0000256" key="2">
    <source>
        <dbReference type="PROSITE-ProRule" id="PRU00176"/>
    </source>
</evidence>
<organism evidence="5 6">
    <name type="scientific">Salix dunnii</name>
    <dbReference type="NCBI Taxonomy" id="1413687"/>
    <lineage>
        <taxon>Eukaryota</taxon>
        <taxon>Viridiplantae</taxon>
        <taxon>Streptophyta</taxon>
        <taxon>Embryophyta</taxon>
        <taxon>Tracheophyta</taxon>
        <taxon>Spermatophyta</taxon>
        <taxon>Magnoliopsida</taxon>
        <taxon>eudicotyledons</taxon>
        <taxon>Gunneridae</taxon>
        <taxon>Pentapetalae</taxon>
        <taxon>rosids</taxon>
        <taxon>fabids</taxon>
        <taxon>Malpighiales</taxon>
        <taxon>Salicaceae</taxon>
        <taxon>Saliceae</taxon>
        <taxon>Salix</taxon>
    </lineage>
</organism>
<feature type="region of interest" description="Disordered" evidence="3">
    <location>
        <begin position="1"/>
        <end position="72"/>
    </location>
</feature>
<dbReference type="Pfam" id="PF00076">
    <property type="entry name" value="RRM_1"/>
    <property type="match status" value="3"/>
</dbReference>
<evidence type="ECO:0000256" key="3">
    <source>
        <dbReference type="SAM" id="MobiDB-lite"/>
    </source>
</evidence>
<dbReference type="FunFam" id="3.30.70.330:FF:000816">
    <property type="entry name" value="Heterogeneous nuclear ribonucleoprotein Q"/>
    <property type="match status" value="1"/>
</dbReference>
<feature type="region of interest" description="Disordered" evidence="3">
    <location>
        <begin position="677"/>
        <end position="709"/>
    </location>
</feature>
<dbReference type="PROSITE" id="PS50102">
    <property type="entry name" value="RRM"/>
    <property type="match status" value="3"/>
</dbReference>
<dbReference type="PANTHER" id="PTHR21245">
    <property type="entry name" value="HETEROGENEOUS NUCLEAR RIBONUCLEOPROTEIN"/>
    <property type="match status" value="1"/>
</dbReference>
<evidence type="ECO:0000256" key="1">
    <source>
        <dbReference type="ARBA" id="ARBA00022884"/>
    </source>
</evidence>
<dbReference type="OrthoDB" id="3800936at2759"/>
<dbReference type="CDD" id="cd00590">
    <property type="entry name" value="RRM_SF"/>
    <property type="match status" value="2"/>
</dbReference>
<dbReference type="InterPro" id="IPR012677">
    <property type="entry name" value="Nucleotide-bd_a/b_plait_sf"/>
</dbReference>
<keyword evidence="6" id="KW-1185">Reference proteome</keyword>
<keyword evidence="1 2" id="KW-0694">RNA-binding</keyword>
<feature type="domain" description="RRM" evidence="4">
    <location>
        <begin position="318"/>
        <end position="396"/>
    </location>
</feature>
<feature type="compositionally biased region" description="Acidic residues" evidence="3">
    <location>
        <begin position="278"/>
        <end position="298"/>
    </location>
</feature>
<feature type="compositionally biased region" description="Polar residues" evidence="3">
    <location>
        <begin position="42"/>
        <end position="72"/>
    </location>
</feature>
<feature type="region of interest" description="Disordered" evidence="3">
    <location>
        <begin position="168"/>
        <end position="298"/>
    </location>
</feature>
<name>A0A835K0X8_9ROSI</name>
<feature type="domain" description="RRM" evidence="4">
    <location>
        <begin position="496"/>
        <end position="576"/>
    </location>
</feature>
<feature type="compositionally biased region" description="Basic and acidic residues" evidence="3">
    <location>
        <begin position="638"/>
        <end position="653"/>
    </location>
</feature>
<dbReference type="AlphaFoldDB" id="A0A835K0X8"/>
<evidence type="ECO:0000259" key="4">
    <source>
        <dbReference type="PROSITE" id="PS50102"/>
    </source>
</evidence>
<dbReference type="InterPro" id="IPR035979">
    <property type="entry name" value="RBD_domain_sf"/>
</dbReference>
<dbReference type="Proteomes" id="UP000657918">
    <property type="component" value="Unassembled WGS sequence"/>
</dbReference>
<dbReference type="SUPFAM" id="SSF54928">
    <property type="entry name" value="RNA-binding domain, RBD"/>
    <property type="match status" value="2"/>
</dbReference>
<evidence type="ECO:0000313" key="5">
    <source>
        <dbReference type="EMBL" id="KAF9678220.1"/>
    </source>
</evidence>
<sequence length="1038" mass="116809">MKTTKPAAIKKTPVGRKPAAVKAAPDSSTEESTVPKPPPNAKLTQNNDMIPSPITGSASKPEQSSVGGTNIQTDVNMVTLETTRPLPIKKKIVRRVVKVVKKTPANAKVLLEQTPKTVVAAKSKVEEREKEEELAAENVGESIKKEGVAMGVEESKVECVAVSVEEESVEESVVDSRKEDEAVNDRVGEPVKRDRAAVDIPADEVGEASKNEEPDRVGQGVKEDERKGVDDEVEAKNEAVRVEGSMKDQARREEIQQEQDESGGDDGYEEYGDRVDFEDPVEDDFEDPDEPVEEADAMEEERRELTAVAKERKIKKEYEIFVGGLDRDATEEDLRKVFEKIGEVVEIRLHKNLSTNRNKGYAFVKFANKGHVKRALSEMKNPVIRGKRCGTAPSEDNDTLFLGNICNTWTKEAIRQKLKDYGVEGVENITAVPDAQHEGRSRGFAFLEFACHADAMLAYKRLQKPDVVFGHPDRTAKVAFSEPIREPDPEIMAQVKTIFLDGLPPQWDEDHVRECVKGYGEIVRIVLARNMSTAKRKDFGFVDFSTHEAAVACIEGINNREFGNGNTKMRVKARLSNPLPKTQAVKGGMCGGFRIGHSGNGNYLRFGNCVTGRGFGRGGNHSNWVNFQRGRGFYQRERGQTSRMGPHEHDYNNRYDMLPGRQGGRRGSFRGGFQTASRGMAAGPSRSNINRAWHDTPERGHRGHVSSRRQPFYPEESFDRRFNGRHFDEPYFYDDGSHGMKRPFYMTDQDPDYMEPSRLRPRLDFADPRVDYADPAASFHGTHYCGMDYVIPMEHEVIPTFMNIVILITIHIHLIMGGTTHMEVVTTIRHKQIWWAWKSRMLIIGDRQMARCSETSSSCLSFIFSTSCIFPCASLIQIFSPYEILGAVSREFVSRLGYVFKGHRLSKLVTMIYGSAKFQVKVFLIVMEVKLIRSILVLALWKFLEVFAREAESLDLLCPKIIWFGLRWKLTDFVVRQICLSRVCGLSTGGRACVLSTYGAGQCFGQNFRDTNCPFRPFCSHLLIENHHITTPALFHSL</sequence>
<accession>A0A835K0X8</accession>
<feature type="compositionally biased region" description="Basic and acidic residues" evidence="3">
    <location>
        <begin position="174"/>
        <end position="197"/>
    </location>
</feature>
<feature type="compositionally biased region" description="Basic and acidic residues" evidence="3">
    <location>
        <begin position="207"/>
        <end position="255"/>
    </location>
</feature>
<proteinExistence type="predicted"/>
<dbReference type="FunFam" id="3.30.70.330:FF:000187">
    <property type="entry name" value="Heterogeneous nuclear ribonucleoprotein Q"/>
    <property type="match status" value="1"/>
</dbReference>
<dbReference type="SMART" id="SM00360">
    <property type="entry name" value="RRM"/>
    <property type="match status" value="3"/>
</dbReference>
<feature type="compositionally biased region" description="Low complexity" evidence="3">
    <location>
        <begin position="1"/>
        <end position="12"/>
    </location>
</feature>
<gene>
    <name evidence="5" type="ORF">SADUNF_Sadunf07G0012300</name>
</gene>
<dbReference type="FunFam" id="3.30.70.330:FF:001127">
    <property type="entry name" value="Heterogeneous nuclear ribonucleoprotein Q"/>
    <property type="match status" value="1"/>
</dbReference>
<protein>
    <recommendedName>
        <fullName evidence="4">RRM domain-containing protein</fullName>
    </recommendedName>
</protein>
<dbReference type="InterPro" id="IPR000504">
    <property type="entry name" value="RRM_dom"/>
</dbReference>
<comment type="caution">
    <text evidence="5">The sequence shown here is derived from an EMBL/GenBank/DDBJ whole genome shotgun (WGS) entry which is preliminary data.</text>
</comment>
<feature type="region of interest" description="Disordered" evidence="3">
    <location>
        <begin position="638"/>
        <end position="662"/>
    </location>
</feature>
<dbReference type="EMBL" id="JADGMS010000007">
    <property type="protein sequence ID" value="KAF9678220.1"/>
    <property type="molecule type" value="Genomic_DNA"/>
</dbReference>
<dbReference type="Gene3D" id="3.30.70.330">
    <property type="match status" value="3"/>
</dbReference>
<feature type="domain" description="RRM" evidence="4">
    <location>
        <begin position="398"/>
        <end position="483"/>
    </location>
</feature>
<feature type="compositionally biased region" description="Acidic residues" evidence="3">
    <location>
        <begin position="256"/>
        <end position="270"/>
    </location>
</feature>